<proteinExistence type="predicted"/>
<evidence type="ECO:0000256" key="1">
    <source>
        <dbReference type="SAM" id="MobiDB-lite"/>
    </source>
</evidence>
<organism evidence="2 3">
    <name type="scientific">Fukomys damarensis</name>
    <name type="common">Damaraland mole rat</name>
    <name type="synonym">Cryptomys damarensis</name>
    <dbReference type="NCBI Taxonomy" id="885580"/>
    <lineage>
        <taxon>Eukaryota</taxon>
        <taxon>Metazoa</taxon>
        <taxon>Chordata</taxon>
        <taxon>Craniata</taxon>
        <taxon>Vertebrata</taxon>
        <taxon>Euteleostomi</taxon>
        <taxon>Mammalia</taxon>
        <taxon>Eutheria</taxon>
        <taxon>Euarchontoglires</taxon>
        <taxon>Glires</taxon>
        <taxon>Rodentia</taxon>
        <taxon>Hystricomorpha</taxon>
        <taxon>Bathyergidae</taxon>
        <taxon>Fukomys</taxon>
    </lineage>
</organism>
<feature type="compositionally biased region" description="Basic and acidic residues" evidence="1">
    <location>
        <begin position="1"/>
        <end position="11"/>
    </location>
</feature>
<evidence type="ECO:0000313" key="2">
    <source>
        <dbReference type="EMBL" id="KFO23914.1"/>
    </source>
</evidence>
<name>A0A091CW47_FUKDA</name>
<protein>
    <submittedName>
        <fullName evidence="2">Pre-mRNA-splicing factor SLU7</fullName>
    </submittedName>
</protein>
<sequence length="95" mass="11503">MHQEKIKEEKKKKEKKHQKSSSESDNEEKKQEKLKRALNAEETHLLQVKKIMQTDERKQPYNGVYETWEPTEEEMQAYRMKHQRPDEPMASFLGE</sequence>
<reference evidence="2 3" key="1">
    <citation type="submission" date="2013-11" db="EMBL/GenBank/DDBJ databases">
        <title>The Damaraland mole rat (Fukomys damarensis) genome and evolution of African mole rats.</title>
        <authorList>
            <person name="Gladyshev V.N."/>
            <person name="Fang X."/>
        </authorList>
    </citation>
    <scope>NUCLEOTIDE SEQUENCE [LARGE SCALE GENOMIC DNA]</scope>
    <source>
        <tissue evidence="2">Liver</tissue>
    </source>
</reference>
<feature type="compositionally biased region" description="Basic and acidic residues" evidence="1">
    <location>
        <begin position="27"/>
        <end position="41"/>
    </location>
</feature>
<keyword evidence="3" id="KW-1185">Reference proteome</keyword>
<evidence type="ECO:0000313" key="3">
    <source>
        <dbReference type="Proteomes" id="UP000028990"/>
    </source>
</evidence>
<feature type="region of interest" description="Disordered" evidence="1">
    <location>
        <begin position="1"/>
        <end position="41"/>
    </location>
</feature>
<dbReference type="Proteomes" id="UP000028990">
    <property type="component" value="Unassembled WGS sequence"/>
</dbReference>
<gene>
    <name evidence="2" type="ORF">H920_14712</name>
</gene>
<dbReference type="AlphaFoldDB" id="A0A091CW47"/>
<dbReference type="EMBL" id="KN123705">
    <property type="protein sequence ID" value="KFO23914.1"/>
    <property type="molecule type" value="Genomic_DNA"/>
</dbReference>
<accession>A0A091CW47</accession>